<feature type="domain" description="DDE-1" evidence="1">
    <location>
        <begin position="45"/>
        <end position="159"/>
    </location>
</feature>
<proteinExistence type="predicted"/>
<dbReference type="OrthoDB" id="2444801at2759"/>
<organism evidence="2 3">
    <name type="scientific">Racocetra fulgida</name>
    <dbReference type="NCBI Taxonomy" id="60492"/>
    <lineage>
        <taxon>Eukaryota</taxon>
        <taxon>Fungi</taxon>
        <taxon>Fungi incertae sedis</taxon>
        <taxon>Mucoromycota</taxon>
        <taxon>Glomeromycotina</taxon>
        <taxon>Glomeromycetes</taxon>
        <taxon>Diversisporales</taxon>
        <taxon>Gigasporaceae</taxon>
        <taxon>Racocetra</taxon>
    </lineage>
</organism>
<dbReference type="Pfam" id="PF03184">
    <property type="entry name" value="DDE_1"/>
    <property type="match status" value="1"/>
</dbReference>
<evidence type="ECO:0000313" key="3">
    <source>
        <dbReference type="Proteomes" id="UP000789396"/>
    </source>
</evidence>
<comment type="caution">
    <text evidence="2">The sequence shown here is derived from an EMBL/GenBank/DDBJ whole genome shotgun (WGS) entry which is preliminary data.</text>
</comment>
<accession>A0A9N8W969</accession>
<dbReference type="Proteomes" id="UP000789396">
    <property type="component" value="Unassembled WGS sequence"/>
</dbReference>
<gene>
    <name evidence="2" type="ORF">RFULGI_LOCUS1287</name>
</gene>
<reference evidence="2" key="1">
    <citation type="submission" date="2021-06" db="EMBL/GenBank/DDBJ databases">
        <authorList>
            <person name="Kallberg Y."/>
            <person name="Tangrot J."/>
            <person name="Rosling A."/>
        </authorList>
    </citation>
    <scope>NUCLEOTIDE SEQUENCE</scope>
    <source>
        <strain evidence="2">IN212</strain>
    </source>
</reference>
<name>A0A9N8W969_9GLOM</name>
<dbReference type="AlphaFoldDB" id="A0A9N8W969"/>
<protein>
    <submittedName>
        <fullName evidence="2">15591_t:CDS:1</fullName>
    </submittedName>
</protein>
<keyword evidence="3" id="KW-1185">Reference proteome</keyword>
<dbReference type="InterPro" id="IPR004875">
    <property type="entry name" value="DDE_SF_endonuclease_dom"/>
</dbReference>
<evidence type="ECO:0000259" key="1">
    <source>
        <dbReference type="Pfam" id="PF03184"/>
    </source>
</evidence>
<dbReference type="EMBL" id="CAJVPZ010000746">
    <property type="protein sequence ID" value="CAG8475074.1"/>
    <property type="molecule type" value="Genomic_DNA"/>
</dbReference>
<dbReference type="GO" id="GO:0003676">
    <property type="term" value="F:nucleic acid binding"/>
    <property type="evidence" value="ECO:0007669"/>
    <property type="project" value="InterPro"/>
</dbReference>
<evidence type="ECO:0000313" key="2">
    <source>
        <dbReference type="EMBL" id="CAG8475074.1"/>
    </source>
</evidence>
<sequence length="205" mass="23513">MKEKRKSYPANLKLEAINYIIDRRLREIAVTPNDAKYCMTSLHSQKFKLEYPNAIHNFKASANAWMDEKLMVDWLEVVWQQSPGGEEKRSLLVFDSYEGHLTSSVKNKCYETNTVLGVILGGLISINDILAEIIIKSFEKYGISNVLENQLAESNNVEEIEGYDIVLESENKENEKIVATTSTRNTDKNYIIRINEHEVMSVALY</sequence>